<evidence type="ECO:0000313" key="3">
    <source>
        <dbReference type="Proteomes" id="UP000316688"/>
    </source>
</evidence>
<feature type="domain" description="AbiEi antitoxin N-terminal" evidence="1">
    <location>
        <begin position="14"/>
        <end position="62"/>
    </location>
</feature>
<dbReference type="RefSeq" id="WP_144346820.1">
    <property type="nucleotide sequence ID" value="NZ_VMKP01000001.1"/>
</dbReference>
<name>A0A557RM39_9GAMM</name>
<proteinExistence type="predicted"/>
<accession>A0A557RM39</accession>
<gene>
    <name evidence="2" type="ORF">FPL11_00640</name>
</gene>
<organism evidence="2 3">
    <name type="scientific">Spiribacter aquaticus</name>
    <dbReference type="NCBI Taxonomy" id="1935996"/>
    <lineage>
        <taxon>Bacteria</taxon>
        <taxon>Pseudomonadati</taxon>
        <taxon>Pseudomonadota</taxon>
        <taxon>Gammaproteobacteria</taxon>
        <taxon>Chromatiales</taxon>
        <taxon>Ectothiorhodospiraceae</taxon>
        <taxon>Spiribacter</taxon>
    </lineage>
</organism>
<dbReference type="AlphaFoldDB" id="A0A557RM39"/>
<dbReference type="EMBL" id="VMKP01000001">
    <property type="protein sequence ID" value="TVO66241.1"/>
    <property type="molecule type" value="Genomic_DNA"/>
</dbReference>
<dbReference type="Proteomes" id="UP000316688">
    <property type="component" value="Unassembled WGS sequence"/>
</dbReference>
<keyword evidence="3" id="KW-1185">Reference proteome</keyword>
<evidence type="ECO:0000259" key="1">
    <source>
        <dbReference type="Pfam" id="PF13338"/>
    </source>
</evidence>
<dbReference type="NCBIfam" id="NF047376">
    <property type="entry name" value="TAA_AbiEi"/>
    <property type="match status" value="1"/>
</dbReference>
<evidence type="ECO:0000313" key="2">
    <source>
        <dbReference type="EMBL" id="TVO66241.1"/>
    </source>
</evidence>
<reference evidence="2 3" key="1">
    <citation type="submission" date="2019-07" db="EMBL/GenBank/DDBJ databases">
        <title>Reclasification of Spiribacter aquaticus.</title>
        <authorList>
            <person name="Leon M.J."/>
            <person name="Sanchez-Porro C."/>
            <person name="Ventosa A."/>
        </authorList>
    </citation>
    <scope>NUCLEOTIDE SEQUENCE [LARGE SCALE GENOMIC DNA]</scope>
    <source>
        <strain evidence="2 3">SP30</strain>
    </source>
</reference>
<protein>
    <recommendedName>
        <fullName evidence="1">AbiEi antitoxin N-terminal domain-containing protein</fullName>
    </recommendedName>
</protein>
<dbReference type="InterPro" id="IPR025159">
    <property type="entry name" value="AbiEi_N"/>
</dbReference>
<dbReference type="Pfam" id="PF13338">
    <property type="entry name" value="AbiEi_4"/>
    <property type="match status" value="1"/>
</dbReference>
<dbReference type="InterPro" id="IPR059220">
    <property type="entry name" value="AbiEi"/>
</dbReference>
<sequence>MKLTNALKLLGEQAADGRFVFTRRDLERMMRVDRPSNRAATLKRLVQSDWLRPAARGVYVYPAGQRNDGYDLERIARAIRRGDYSYVSLESALSEWGAISQVPMGYLTLMTTGRKGVFRTLWGTIEFTHTARPLEAVLAATVSSPDRPLRLATPEAAWRDLKRVGRNCDMVDRQALEEIIDEGCAV</sequence>
<comment type="caution">
    <text evidence="2">The sequence shown here is derived from an EMBL/GenBank/DDBJ whole genome shotgun (WGS) entry which is preliminary data.</text>
</comment>